<organism evidence="2 3">
    <name type="scientific">Canna indica</name>
    <name type="common">Indian-shot</name>
    <dbReference type="NCBI Taxonomy" id="4628"/>
    <lineage>
        <taxon>Eukaryota</taxon>
        <taxon>Viridiplantae</taxon>
        <taxon>Streptophyta</taxon>
        <taxon>Embryophyta</taxon>
        <taxon>Tracheophyta</taxon>
        <taxon>Spermatophyta</taxon>
        <taxon>Magnoliopsida</taxon>
        <taxon>Liliopsida</taxon>
        <taxon>Zingiberales</taxon>
        <taxon>Cannaceae</taxon>
        <taxon>Canna</taxon>
    </lineage>
</organism>
<name>A0AAQ3KRB2_9LILI</name>
<sequence>MSALKLEGKVAVIAGGACGMGEAAARLFATHGANVVIADIQDELGAQLAASIGLDKCSYRHCDVTDEAQVKAAVDYAMETHGRLDVMFSYAGVAGPLGSILDIDLDEFDGLMAVNVRGCAAAVKHAARAMVAKGTRGSIICTASVSACPGGRGPTAYVASKRAVLGLVSAASVDLGRHGIRVNCISPFLVATPTICRNTGMSAEEVEEYSSASANLKGVVLKARHIAEAALFLASEESAFISGHNLVVDGATTAAATSGSSPKLFKD</sequence>
<dbReference type="Gene3D" id="3.40.50.720">
    <property type="entry name" value="NAD(P)-binding Rossmann-like Domain"/>
    <property type="match status" value="1"/>
</dbReference>
<evidence type="ECO:0000313" key="3">
    <source>
        <dbReference type="Proteomes" id="UP001327560"/>
    </source>
</evidence>
<dbReference type="SUPFAM" id="SSF51735">
    <property type="entry name" value="NAD(P)-binding Rossmann-fold domains"/>
    <property type="match status" value="1"/>
</dbReference>
<gene>
    <name evidence="2" type="ORF">Cni_G19289</name>
</gene>
<dbReference type="FunFam" id="3.40.50.720:FF:000084">
    <property type="entry name" value="Short-chain dehydrogenase reductase"/>
    <property type="match status" value="1"/>
</dbReference>
<accession>A0AAQ3KRB2</accession>
<dbReference type="InterPro" id="IPR036291">
    <property type="entry name" value="NAD(P)-bd_dom_sf"/>
</dbReference>
<dbReference type="PRINTS" id="PR00081">
    <property type="entry name" value="GDHRDH"/>
</dbReference>
<protein>
    <submittedName>
        <fullName evidence="2">Short-chain dehydrogenase reductase 3b-like</fullName>
    </submittedName>
</protein>
<dbReference type="PANTHER" id="PTHR42820:SF16">
    <property type="entry name" value="SHORT-CHAIN DEHYDROGENASE REDUCTASE 3B"/>
    <property type="match status" value="1"/>
</dbReference>
<dbReference type="Proteomes" id="UP001327560">
    <property type="component" value="Chromosome 6"/>
</dbReference>
<dbReference type="AlphaFoldDB" id="A0AAQ3KRB2"/>
<dbReference type="Pfam" id="PF13561">
    <property type="entry name" value="adh_short_C2"/>
    <property type="match status" value="1"/>
</dbReference>
<dbReference type="EMBL" id="CP136895">
    <property type="protein sequence ID" value="WOL10532.1"/>
    <property type="molecule type" value="Genomic_DNA"/>
</dbReference>
<reference evidence="2 3" key="1">
    <citation type="submission" date="2023-10" db="EMBL/GenBank/DDBJ databases">
        <title>Chromosome-scale genome assembly provides insights into flower coloration mechanisms of Canna indica.</title>
        <authorList>
            <person name="Li C."/>
        </authorList>
    </citation>
    <scope>NUCLEOTIDE SEQUENCE [LARGE SCALE GENOMIC DNA]</scope>
    <source>
        <tissue evidence="2">Flower</tissue>
    </source>
</reference>
<dbReference type="InterPro" id="IPR002347">
    <property type="entry name" value="SDR_fam"/>
</dbReference>
<keyword evidence="3" id="KW-1185">Reference proteome</keyword>
<evidence type="ECO:0000256" key="1">
    <source>
        <dbReference type="ARBA" id="ARBA00006484"/>
    </source>
</evidence>
<comment type="similarity">
    <text evidence="1">Belongs to the short-chain dehydrogenases/reductases (SDR) family.</text>
</comment>
<proteinExistence type="inferred from homology"/>
<dbReference type="PANTHER" id="PTHR42820">
    <property type="entry name" value="SHORT-CHAIN DEHYDROGENASE REDUCTASE"/>
    <property type="match status" value="1"/>
</dbReference>
<evidence type="ECO:0000313" key="2">
    <source>
        <dbReference type="EMBL" id="WOL10532.1"/>
    </source>
</evidence>